<dbReference type="EMBL" id="JAAIFS010000001">
    <property type="protein sequence ID" value="NEV85362.1"/>
    <property type="molecule type" value="Genomic_DNA"/>
</dbReference>
<organism evidence="2">
    <name type="scientific">Streptomyces tendae</name>
    <dbReference type="NCBI Taxonomy" id="1932"/>
    <lineage>
        <taxon>Bacteria</taxon>
        <taxon>Bacillati</taxon>
        <taxon>Actinomycetota</taxon>
        <taxon>Actinomycetes</taxon>
        <taxon>Kitasatosporales</taxon>
        <taxon>Streptomycetaceae</taxon>
        <taxon>Streptomyces</taxon>
    </lineage>
</organism>
<reference evidence="2" key="1">
    <citation type="journal article" date="2020" name="Microorganisms">
        <title>Isolation, Genomic and Metabolomic Characterization of Streptomyces tendae VITAKN with Quorum Sensing Inhibitory Activity from Southern India.</title>
        <authorList>
            <person name="Ishaque N.M."/>
            <person name="Burgsdorf I."/>
            <person name="Limlingan Malit J.J."/>
            <person name="Saha S."/>
            <person name="Teta R."/>
            <person name="Ewe D."/>
            <person name="Kannabiran K."/>
            <person name="Hrouzek P."/>
            <person name="Steindler L."/>
            <person name="Costantino V."/>
            <person name="Saurav K."/>
        </authorList>
    </citation>
    <scope>NUCLEOTIDE SEQUENCE</scope>
    <source>
        <strain evidence="2">VITAKN</strain>
    </source>
</reference>
<evidence type="ECO:0000313" key="2">
    <source>
        <dbReference type="EMBL" id="NEV85362.1"/>
    </source>
</evidence>
<keyword evidence="1" id="KW-0732">Signal</keyword>
<evidence type="ECO:0000256" key="1">
    <source>
        <dbReference type="SAM" id="SignalP"/>
    </source>
</evidence>
<feature type="chain" id="PRO_5038886362" description="Exo-alpha-sialidase" evidence="1">
    <location>
        <begin position="30"/>
        <end position="392"/>
    </location>
</feature>
<feature type="signal peptide" evidence="1">
    <location>
        <begin position="1"/>
        <end position="29"/>
    </location>
</feature>
<comment type="caution">
    <text evidence="2">The sequence shown here is derived from an EMBL/GenBank/DDBJ whole genome shotgun (WGS) entry which is preliminary data.</text>
</comment>
<sequence>MSGIRVRTRTAVTVLALAAVTVPAATAHAGARWSAADLTGVGHAALTGVTRVDGDTTWAYGVKVRQEGKVQPRTPLLLARDDDESSWREIPMPAFADRSNQLSAIDAVSQQDAWAVGLYEESRGAFLTQHWDGTEWRVVDAPAPEGIRLAGAGLLDVSARTADDVWAVGWLIVVDSEVPNPDKPGGTIQETHAEAMLQHWDGEAWHLVPVPDATSLWTYSVTALADDDVWVSGYTMDDRPAMLHYDGSSWSRVPVPYDGVNGELTDLEARGPNDVWAAGRKLVDDEDPGHALLAHWDGRSWKQVPTPADAGRVNDLTLAPAGVAVAGEQPDGTPYVMRLRHGRWSQPSVPPGGADGSRYLTSVAWTPRGLTAVGYEEGATGLPSPSLLTGGR</sequence>
<name>A0A6B3QAF4_STRTE</name>
<gene>
    <name evidence="2" type="ORF">GUR47_01470</name>
</gene>
<protein>
    <recommendedName>
        <fullName evidence="3">Exo-alpha-sialidase</fullName>
    </recommendedName>
</protein>
<dbReference type="AlphaFoldDB" id="A0A6B3QAF4"/>
<accession>A0A6B3QAF4</accession>
<proteinExistence type="predicted"/>
<evidence type="ECO:0008006" key="3">
    <source>
        <dbReference type="Google" id="ProtNLM"/>
    </source>
</evidence>
<dbReference type="RefSeq" id="WP_164457267.1">
    <property type="nucleotide sequence ID" value="NZ_JAAIFS010000001.1"/>
</dbReference>